<dbReference type="PANTHER" id="PTHR15502">
    <property type="entry name" value="CALCINEURIN-BINDING PROTEIN CABIN 1-RELATED"/>
    <property type="match status" value="1"/>
</dbReference>
<dbReference type="InterPro" id="IPR033053">
    <property type="entry name" value="Hir3/CABIN1"/>
</dbReference>
<comment type="subcellular location">
    <subcellularLocation>
        <location evidence="1">Nucleus</location>
    </subcellularLocation>
</comment>
<evidence type="ECO:0000256" key="2">
    <source>
        <dbReference type="ARBA" id="ARBA00023242"/>
    </source>
</evidence>
<dbReference type="AlphaFoldDB" id="A0A0C2H100"/>
<evidence type="ECO:0000256" key="3">
    <source>
        <dbReference type="SAM" id="MobiDB-lite"/>
    </source>
</evidence>
<feature type="region of interest" description="Disordered" evidence="3">
    <location>
        <begin position="1"/>
        <end position="83"/>
    </location>
</feature>
<dbReference type="EMBL" id="KN726707">
    <property type="protein sequence ID" value="KIH67420.1"/>
    <property type="molecule type" value="Genomic_DNA"/>
</dbReference>
<evidence type="ECO:0000313" key="5">
    <source>
        <dbReference type="Proteomes" id="UP000054047"/>
    </source>
</evidence>
<dbReference type="InterPro" id="IPR011990">
    <property type="entry name" value="TPR-like_helical_dom_sf"/>
</dbReference>
<dbReference type="Gene3D" id="1.25.40.10">
    <property type="entry name" value="Tetratricopeptide repeat domain"/>
    <property type="match status" value="1"/>
</dbReference>
<dbReference type="OrthoDB" id="5853692at2759"/>
<dbReference type="GO" id="GO:0031491">
    <property type="term" value="F:nucleosome binding"/>
    <property type="evidence" value="ECO:0007669"/>
    <property type="project" value="TreeGrafter"/>
</dbReference>
<evidence type="ECO:0008006" key="6">
    <source>
        <dbReference type="Google" id="ProtNLM"/>
    </source>
</evidence>
<proteinExistence type="predicted"/>
<dbReference type="PANTHER" id="PTHR15502:SF7">
    <property type="entry name" value="CALCINEURIN-BINDING PROTEIN CABIN-1"/>
    <property type="match status" value="1"/>
</dbReference>
<dbReference type="SUPFAM" id="SSF48452">
    <property type="entry name" value="TPR-like"/>
    <property type="match status" value="1"/>
</dbReference>
<keyword evidence="5" id="KW-1185">Reference proteome</keyword>
<protein>
    <recommendedName>
        <fullName evidence="6">Tetratricopeptide repeat protein</fullName>
    </recommendedName>
</protein>
<sequence>MPGRHDKVMPETSGDDGSTSGSEVSIGEEGDDNNRLTAESDDSDEEEAESSDEDESSESDSSDSGDESSSDDSDSSDSLWGVFDDDDKKETQEANEASALQEFQSALDYLVEGKNAMASKILNKLLNNPLVKVFLTTVFDWEAEVDERLSKMARLFVGIHKNLAKLDTENAAEHFLQILSVAPKNPEVWLNLGVECIGKGDVDFAKFAFDHAEGKEATDALLSALYLSPCLRLAHKCLSMGVCEQKSLFLKERIRSINHHYSEFCDYVFGEHRRYDIVKVLDEETTKKMAQRLAAVEERINSSTNETIFAPPDPIDISIDAEQTVIDVGTVFCDLFDRIESYSSLSLQEVKFSSWDDRRDLLTSENVLEGIVDIVETIEFLVNQVSSHSGRTHHRSFLHASSLLSGSSDCFLRRSMRNAMELPFEEEESRPDTETSTTCRLDGNLPTVELAQSLGFVVNYVLPLKSELTKRPSRVPTPEFTKFMDTDELLFLLMTTLREGSEPHARDYCIRWHCSKRWDDKELMQRFMWSHTKAVTDERIRLSFLKFLYDSLDDEVFVFTAKGFFGKDDVQDSIERLERSIRIVSISQLRSCSRYEEVIAIITKDVDFNSMDDWNVWKELYMVVRRLNGEASVEYIQSLDPIKHDDSLPSLALDVLVKAHEKLGEKKACGRDNGAFLLFFMEQLYACILNEKVMAVLQREEHSWVWSNVSEEISQCLYCLFGRYSKRRRALEDHDCIVTSPELDKHSTMILELAMPHPLPQYDDKERLGHDVVDLLLNKFPSVLKYSAERGNVLDKFNVWMHEASRETATSGHILSGVEEAH</sequence>
<name>A0A0C2H100_9BILA</name>
<evidence type="ECO:0000313" key="4">
    <source>
        <dbReference type="EMBL" id="KIH67420.1"/>
    </source>
</evidence>
<accession>A0A0C2H100</accession>
<dbReference type="Proteomes" id="UP000054047">
    <property type="component" value="Unassembled WGS sequence"/>
</dbReference>
<feature type="compositionally biased region" description="Acidic residues" evidence="3">
    <location>
        <begin position="39"/>
        <end position="75"/>
    </location>
</feature>
<keyword evidence="2" id="KW-0539">Nucleus</keyword>
<dbReference type="GO" id="GO:0006325">
    <property type="term" value="P:chromatin organization"/>
    <property type="evidence" value="ECO:0007669"/>
    <property type="project" value="InterPro"/>
</dbReference>
<gene>
    <name evidence="4" type="ORF">ANCDUO_02249</name>
</gene>
<dbReference type="GO" id="GO:0005634">
    <property type="term" value="C:nucleus"/>
    <property type="evidence" value="ECO:0007669"/>
    <property type="project" value="UniProtKB-SubCell"/>
</dbReference>
<reference evidence="4 5" key="1">
    <citation type="submission" date="2013-12" db="EMBL/GenBank/DDBJ databases">
        <title>Draft genome of the parsitic nematode Ancylostoma duodenale.</title>
        <authorList>
            <person name="Mitreva M."/>
        </authorList>
    </citation>
    <scope>NUCLEOTIDE SEQUENCE [LARGE SCALE GENOMIC DNA]</scope>
    <source>
        <strain evidence="4 5">Zhejiang</strain>
    </source>
</reference>
<evidence type="ECO:0000256" key="1">
    <source>
        <dbReference type="ARBA" id="ARBA00004123"/>
    </source>
</evidence>
<organism evidence="4 5">
    <name type="scientific">Ancylostoma duodenale</name>
    <dbReference type="NCBI Taxonomy" id="51022"/>
    <lineage>
        <taxon>Eukaryota</taxon>
        <taxon>Metazoa</taxon>
        <taxon>Ecdysozoa</taxon>
        <taxon>Nematoda</taxon>
        <taxon>Chromadorea</taxon>
        <taxon>Rhabditida</taxon>
        <taxon>Rhabditina</taxon>
        <taxon>Rhabditomorpha</taxon>
        <taxon>Strongyloidea</taxon>
        <taxon>Ancylostomatidae</taxon>
        <taxon>Ancylostomatinae</taxon>
        <taxon>Ancylostoma</taxon>
    </lineage>
</organism>